<dbReference type="PROSITE" id="PS51257">
    <property type="entry name" value="PROKAR_LIPOPROTEIN"/>
    <property type="match status" value="1"/>
</dbReference>
<gene>
    <name evidence="2" type="ORF">M2256_002756</name>
</gene>
<organism evidence="2 3">
    <name type="scientific">Lactococcus lactis</name>
    <dbReference type="NCBI Taxonomy" id="1358"/>
    <lineage>
        <taxon>Bacteria</taxon>
        <taxon>Bacillati</taxon>
        <taxon>Bacillota</taxon>
        <taxon>Bacilli</taxon>
        <taxon>Lactobacillales</taxon>
        <taxon>Streptococcaceae</taxon>
        <taxon>Lactococcus</taxon>
    </lineage>
</organism>
<sequence>MNKKIINILSIIMACGVVSISTTGEVHAQDKDNVSPLITNELNDLSRVLSNNKLPYGSPDALPFEWNSNPSIPTLKISQELIPTVNNDMKIVDGNMLAAHTATLKNSTGPTQTLSTASFDYTSEDSVTTTNTHSAGISETSEATMKFPFVSGTQSVTAKYDYGHSSSVTTKTTKKWSVPSQSITVPAGKTYKVNWTLETGKATGTTNLDVKISGSIPYKFGSNNYMPIGQAINEQNEIERDQSRGIFSWAPIHSWSDYNKDKNTAIKNAGTADYSAEYGTQLNMEVLDVTNGNKSIKISSRNMNITPRTINK</sequence>
<name>A0AAW5TUG1_9LACT</name>
<dbReference type="EMBL" id="JAOQNN010000003">
    <property type="protein sequence ID" value="MCW2282211.1"/>
    <property type="molecule type" value="Genomic_DNA"/>
</dbReference>
<keyword evidence="1" id="KW-0732">Signal</keyword>
<dbReference type="InterPro" id="IPR004991">
    <property type="entry name" value="Aerolysin-like"/>
</dbReference>
<evidence type="ECO:0000256" key="1">
    <source>
        <dbReference type="SAM" id="SignalP"/>
    </source>
</evidence>
<feature type="chain" id="PRO_5043689255" evidence="1">
    <location>
        <begin position="29"/>
        <end position="312"/>
    </location>
</feature>
<dbReference type="Pfam" id="PF03318">
    <property type="entry name" value="ETX_MTX2"/>
    <property type="match status" value="1"/>
</dbReference>
<dbReference type="RefSeq" id="WP_264654108.1">
    <property type="nucleotide sequence ID" value="NZ_JAOQNN010000003.1"/>
</dbReference>
<comment type="caution">
    <text evidence="2">The sequence shown here is derived from an EMBL/GenBank/DDBJ whole genome shotgun (WGS) entry which is preliminary data.</text>
</comment>
<dbReference type="Proteomes" id="UP001207687">
    <property type="component" value="Unassembled WGS sequence"/>
</dbReference>
<dbReference type="AlphaFoldDB" id="A0AAW5TUG1"/>
<evidence type="ECO:0000313" key="2">
    <source>
        <dbReference type="EMBL" id="MCW2282211.1"/>
    </source>
</evidence>
<dbReference type="CDD" id="cd20223">
    <property type="entry name" value="PFM_epsilon-toxin-like"/>
    <property type="match status" value="1"/>
</dbReference>
<dbReference type="Gene3D" id="2.170.15.10">
    <property type="entry name" value="Proaerolysin, chain A, domain 3"/>
    <property type="match status" value="1"/>
</dbReference>
<reference evidence="2" key="1">
    <citation type="submission" date="2023-08" db="EMBL/GenBank/DDBJ databases">
        <title>Genomic analyses of the natural microbiome of Caenorhabditis elegans.</title>
        <authorList>
            <person name="Samuel B."/>
        </authorList>
    </citation>
    <scope>NUCLEOTIDE SEQUENCE</scope>
    <source>
        <strain evidence="2">BIGb0220</strain>
    </source>
</reference>
<feature type="signal peptide" evidence="1">
    <location>
        <begin position="1"/>
        <end position="28"/>
    </location>
</feature>
<proteinExistence type="predicted"/>
<accession>A0AAW5TUG1</accession>
<evidence type="ECO:0000313" key="3">
    <source>
        <dbReference type="Proteomes" id="UP001207687"/>
    </source>
</evidence>
<dbReference type="SUPFAM" id="SSF56973">
    <property type="entry name" value="Aerolisin/ETX pore-forming domain"/>
    <property type="match status" value="1"/>
</dbReference>
<protein>
    <submittedName>
        <fullName evidence="2">Uncharacterized protein</fullName>
    </submittedName>
</protein>